<keyword evidence="5" id="KW-0598">Phosphotransferase system</keyword>
<feature type="transmembrane region" description="Helical" evidence="9">
    <location>
        <begin position="140"/>
        <end position="159"/>
    </location>
</feature>
<evidence type="ECO:0000256" key="7">
    <source>
        <dbReference type="ARBA" id="ARBA00022989"/>
    </source>
</evidence>
<dbReference type="PANTHER" id="PTHR32502">
    <property type="entry name" value="N-ACETYLGALACTOSAMINE PERMEASE II COMPONENT-RELATED"/>
    <property type="match status" value="1"/>
</dbReference>
<evidence type="ECO:0000256" key="6">
    <source>
        <dbReference type="ARBA" id="ARBA00022692"/>
    </source>
</evidence>
<dbReference type="OrthoDB" id="1649937at2"/>
<comment type="caution">
    <text evidence="10">The sequence shown here is derived from an EMBL/GenBank/DDBJ whole genome shotgun (WGS) entry which is preliminary data.</text>
</comment>
<comment type="subcellular location">
    <subcellularLocation>
        <location evidence="1">Cell membrane</location>
        <topology evidence="1">Multi-pass membrane protein</topology>
    </subcellularLocation>
</comment>
<evidence type="ECO:0000256" key="3">
    <source>
        <dbReference type="ARBA" id="ARBA00022475"/>
    </source>
</evidence>
<keyword evidence="7 9" id="KW-1133">Transmembrane helix</keyword>
<keyword evidence="3" id="KW-1003">Cell membrane</keyword>
<dbReference type="AlphaFoldDB" id="A0A0R2LHL7"/>
<evidence type="ECO:0000256" key="1">
    <source>
        <dbReference type="ARBA" id="ARBA00004651"/>
    </source>
</evidence>
<name>A0A0R2LHL7_9LACO</name>
<dbReference type="PATRIC" id="fig|449659.4.peg.474"/>
<dbReference type="PANTHER" id="PTHR32502:SF8">
    <property type="entry name" value="N-ACETYLGALACTOSAMINE PERMEASE IIC COMPONENT 1"/>
    <property type="match status" value="1"/>
</dbReference>
<keyword evidence="4" id="KW-0762">Sugar transport</keyword>
<keyword evidence="10" id="KW-0808">Transferase</keyword>
<evidence type="ECO:0000256" key="8">
    <source>
        <dbReference type="ARBA" id="ARBA00023136"/>
    </source>
</evidence>
<dbReference type="Proteomes" id="UP000051886">
    <property type="component" value="Unassembled WGS sequence"/>
</dbReference>
<feature type="transmembrane region" description="Helical" evidence="9">
    <location>
        <begin position="206"/>
        <end position="236"/>
    </location>
</feature>
<evidence type="ECO:0000313" key="10">
    <source>
        <dbReference type="EMBL" id="KRO01285.1"/>
    </source>
</evidence>
<accession>A0A0R2LHL7</accession>
<dbReference type="GO" id="GO:0005886">
    <property type="term" value="C:plasma membrane"/>
    <property type="evidence" value="ECO:0007669"/>
    <property type="project" value="UniProtKB-SubCell"/>
</dbReference>
<evidence type="ECO:0000313" key="11">
    <source>
        <dbReference type="Proteomes" id="UP000051886"/>
    </source>
</evidence>
<evidence type="ECO:0000256" key="9">
    <source>
        <dbReference type="SAM" id="Phobius"/>
    </source>
</evidence>
<feature type="transmembrane region" description="Helical" evidence="9">
    <location>
        <begin position="57"/>
        <end position="85"/>
    </location>
</feature>
<protein>
    <submittedName>
        <fullName evidence="10">Phosphotransferase system pts, sorbose-specific iic subunit</fullName>
    </submittedName>
</protein>
<sequence>MIIFKNLLIALIAYISQLDERYLGASMMNRPIIIGPIVGLVLGDLQKGIIIGAALEGMFIGIVTIGAALPPDVGVASTIATALAISSGASTDVAVTLAMPFAVAAQGLNMLAFTLNSYTIKKGRDAIKNHRLSSMERWHFFPLILRLPSGILTFLVLQLGTNAAQSLIDLLPEKIMTSFSVAAGLLPAVGFAMLIQMMINKKLAPYFFIGFILTAYLKMPVIGVSVLALLVALLIIQRPKPDTQNTN</sequence>
<dbReference type="GO" id="GO:0009401">
    <property type="term" value="P:phosphoenolpyruvate-dependent sugar phosphotransferase system"/>
    <property type="evidence" value="ECO:0007669"/>
    <property type="project" value="UniProtKB-KW"/>
</dbReference>
<dbReference type="PROSITE" id="PS51106">
    <property type="entry name" value="PTS_EIIC_TYPE_4"/>
    <property type="match status" value="1"/>
</dbReference>
<keyword evidence="2" id="KW-0813">Transport</keyword>
<dbReference type="STRING" id="449659.IV66_GL000472"/>
<evidence type="ECO:0000256" key="4">
    <source>
        <dbReference type="ARBA" id="ARBA00022597"/>
    </source>
</evidence>
<gene>
    <name evidence="10" type="ORF">IV66_GL000472</name>
</gene>
<proteinExistence type="predicted"/>
<dbReference type="Pfam" id="PF03609">
    <property type="entry name" value="EII-Sor"/>
    <property type="match status" value="1"/>
</dbReference>
<dbReference type="InterPro" id="IPR050303">
    <property type="entry name" value="GatZ_KbaZ_carbometab"/>
</dbReference>
<keyword evidence="8 9" id="KW-0472">Membrane</keyword>
<dbReference type="EMBL" id="JQCN01000011">
    <property type="protein sequence ID" value="KRO01285.1"/>
    <property type="molecule type" value="Genomic_DNA"/>
</dbReference>
<evidence type="ECO:0000256" key="5">
    <source>
        <dbReference type="ARBA" id="ARBA00022683"/>
    </source>
</evidence>
<evidence type="ECO:0000256" key="2">
    <source>
        <dbReference type="ARBA" id="ARBA00022448"/>
    </source>
</evidence>
<keyword evidence="11" id="KW-1185">Reference proteome</keyword>
<dbReference type="InterPro" id="IPR004700">
    <property type="entry name" value="PTS_IIC_man"/>
</dbReference>
<feature type="transmembrane region" description="Helical" evidence="9">
    <location>
        <begin position="179"/>
        <end position="199"/>
    </location>
</feature>
<dbReference type="GO" id="GO:0016740">
    <property type="term" value="F:transferase activity"/>
    <property type="evidence" value="ECO:0007669"/>
    <property type="project" value="UniProtKB-KW"/>
</dbReference>
<feature type="transmembrane region" description="Helical" evidence="9">
    <location>
        <begin position="97"/>
        <end position="119"/>
    </location>
</feature>
<dbReference type="RefSeq" id="WP_017867009.1">
    <property type="nucleotide sequence ID" value="NZ_BJYB01000023.1"/>
</dbReference>
<organism evidence="10 11">
    <name type="scientific">Ligilactobacillus pobuzihii</name>
    <dbReference type="NCBI Taxonomy" id="449659"/>
    <lineage>
        <taxon>Bacteria</taxon>
        <taxon>Bacillati</taxon>
        <taxon>Bacillota</taxon>
        <taxon>Bacilli</taxon>
        <taxon>Lactobacillales</taxon>
        <taxon>Lactobacillaceae</taxon>
        <taxon>Ligilactobacillus</taxon>
    </lineage>
</organism>
<keyword evidence="6 9" id="KW-0812">Transmembrane</keyword>
<reference evidence="10 11" key="1">
    <citation type="journal article" date="2015" name="Genome Announc.">
        <title>Expanding the biotechnology potential of lactobacilli through comparative genomics of 213 strains and associated genera.</title>
        <authorList>
            <person name="Sun Z."/>
            <person name="Harris H.M."/>
            <person name="McCann A."/>
            <person name="Guo C."/>
            <person name="Argimon S."/>
            <person name="Zhang W."/>
            <person name="Yang X."/>
            <person name="Jeffery I.B."/>
            <person name="Cooney J.C."/>
            <person name="Kagawa T.F."/>
            <person name="Liu W."/>
            <person name="Song Y."/>
            <person name="Salvetti E."/>
            <person name="Wrobel A."/>
            <person name="Rasinkangas P."/>
            <person name="Parkhill J."/>
            <person name="Rea M.C."/>
            <person name="O'Sullivan O."/>
            <person name="Ritari J."/>
            <person name="Douillard F.P."/>
            <person name="Paul Ross R."/>
            <person name="Yang R."/>
            <person name="Briner A.E."/>
            <person name="Felis G.E."/>
            <person name="de Vos W.M."/>
            <person name="Barrangou R."/>
            <person name="Klaenhammer T.R."/>
            <person name="Caufield P.W."/>
            <person name="Cui Y."/>
            <person name="Zhang H."/>
            <person name="O'Toole P.W."/>
        </authorList>
    </citation>
    <scope>NUCLEOTIDE SEQUENCE [LARGE SCALE GENOMIC DNA]</scope>
    <source>
        <strain evidence="10 11">NBRC 103219</strain>
    </source>
</reference>